<dbReference type="KEGG" id="mgm:Mmc1_3615"/>
<dbReference type="Proteomes" id="UP000002586">
    <property type="component" value="Chromosome"/>
</dbReference>
<keyword evidence="3" id="KW-1185">Reference proteome</keyword>
<sequence length="266" mass="30898">MMGQDHRPASSIPVWPFTACFTRKLVVDPIQDDLMPHTTPTYHTNFTFHDRVSRAEYIWRKYTPLLQESVLDLGAWQCHLRHHVPATAHYVGVDLDTEHGNPDVVANLDHGQVPFADNSFACVVCTDVLEHLESPHAMLDEMCRVSRAYVILSLPNPVGDFYHALCSGRPITMKYYALSKNQHDRHKWFFSLHDAQQLLEQKAQQHGMQMVQIDFPRMTPEEGYGWRGWLRRQARNYLFRHSPEIPHLYHKEMWVVMKKESPASGA</sequence>
<dbReference type="AlphaFoldDB" id="A0LDQ7"/>
<dbReference type="EMBL" id="CP000471">
    <property type="protein sequence ID" value="ABK46100.1"/>
    <property type="molecule type" value="Genomic_DNA"/>
</dbReference>
<evidence type="ECO:0000313" key="2">
    <source>
        <dbReference type="EMBL" id="ABK46100.1"/>
    </source>
</evidence>
<dbReference type="SUPFAM" id="SSF53335">
    <property type="entry name" value="S-adenosyl-L-methionine-dependent methyltransferases"/>
    <property type="match status" value="1"/>
</dbReference>
<dbReference type="GO" id="GO:0032259">
    <property type="term" value="P:methylation"/>
    <property type="evidence" value="ECO:0007669"/>
    <property type="project" value="UniProtKB-KW"/>
</dbReference>
<organism evidence="2 3">
    <name type="scientific">Magnetococcus marinus (strain ATCC BAA-1437 / JCM 17883 / MC-1)</name>
    <dbReference type="NCBI Taxonomy" id="156889"/>
    <lineage>
        <taxon>Bacteria</taxon>
        <taxon>Pseudomonadati</taxon>
        <taxon>Pseudomonadota</taxon>
        <taxon>Magnetococcia</taxon>
        <taxon>Magnetococcales</taxon>
        <taxon>Magnetococcaceae</taxon>
        <taxon>Magnetococcus</taxon>
    </lineage>
</organism>
<dbReference type="Gene3D" id="3.40.50.150">
    <property type="entry name" value="Vaccinia Virus protein VP39"/>
    <property type="match status" value="1"/>
</dbReference>
<accession>A0LDQ7</accession>
<keyword evidence="2" id="KW-0489">Methyltransferase</keyword>
<proteinExistence type="predicted"/>
<gene>
    <name evidence="2" type="ordered locus">Mmc1_3615</name>
</gene>
<name>A0LDQ7_MAGMM</name>
<feature type="domain" description="Methyltransferase type 11" evidence="1">
    <location>
        <begin position="88"/>
        <end position="147"/>
    </location>
</feature>
<evidence type="ECO:0000259" key="1">
    <source>
        <dbReference type="Pfam" id="PF08241"/>
    </source>
</evidence>
<dbReference type="STRING" id="156889.Mmc1_3615"/>
<dbReference type="InterPro" id="IPR013216">
    <property type="entry name" value="Methyltransf_11"/>
</dbReference>
<evidence type="ECO:0000313" key="3">
    <source>
        <dbReference type="Proteomes" id="UP000002586"/>
    </source>
</evidence>
<reference evidence="3" key="1">
    <citation type="journal article" date="2009" name="Appl. Environ. Microbiol.">
        <title>Complete genome sequence of the chemolithoautotrophic marine magnetotactic coccus strain MC-1.</title>
        <authorList>
            <person name="Schubbe S."/>
            <person name="Williams T.J."/>
            <person name="Xie G."/>
            <person name="Kiss H.E."/>
            <person name="Brettin T.S."/>
            <person name="Martinez D."/>
            <person name="Ross C.A."/>
            <person name="Schuler D."/>
            <person name="Cox B.L."/>
            <person name="Nealson K.H."/>
            <person name="Bazylinski D.A."/>
        </authorList>
    </citation>
    <scope>NUCLEOTIDE SEQUENCE [LARGE SCALE GENOMIC DNA]</scope>
    <source>
        <strain evidence="3">ATCC BAA-1437 / JCM 17883 / MC-1</strain>
    </source>
</reference>
<dbReference type="Pfam" id="PF08241">
    <property type="entry name" value="Methyltransf_11"/>
    <property type="match status" value="1"/>
</dbReference>
<dbReference type="GO" id="GO:0008757">
    <property type="term" value="F:S-adenosylmethionine-dependent methyltransferase activity"/>
    <property type="evidence" value="ECO:0007669"/>
    <property type="project" value="InterPro"/>
</dbReference>
<keyword evidence="2" id="KW-0808">Transferase</keyword>
<dbReference type="eggNOG" id="COG2226">
    <property type="taxonomic scope" value="Bacteria"/>
</dbReference>
<dbReference type="HOGENOM" id="CLU_1093857_0_0_5"/>
<dbReference type="InterPro" id="IPR029063">
    <property type="entry name" value="SAM-dependent_MTases_sf"/>
</dbReference>
<protein>
    <submittedName>
        <fullName evidence="2">Methyltransferase type 11</fullName>
    </submittedName>
</protein>
<reference evidence="2 3" key="2">
    <citation type="journal article" date="2012" name="Int. J. Syst. Evol. Microbiol.">
        <title>Magnetococcus marinus gen. nov., sp. nov., a marine, magnetotactic bacterium that represents a novel lineage (Magnetococcaceae fam. nov.; Magnetococcales ord. nov.) at the base of the Alphaproteobacteria.</title>
        <authorList>
            <person name="Bazylinski D.A."/>
            <person name="Williams T.J."/>
            <person name="Lefevre C.T."/>
            <person name="Berg R.J."/>
            <person name="Zhang C.L."/>
            <person name="Bowser S.S."/>
            <person name="Dean A.J."/>
            <person name="Beveridge T.J."/>
        </authorList>
    </citation>
    <scope>NUCLEOTIDE SEQUENCE [LARGE SCALE GENOMIC DNA]</scope>
    <source>
        <strain evidence="3">ATCC BAA-1437 / JCM 17883 / MC-1</strain>
    </source>
</reference>